<proteinExistence type="predicted"/>
<dbReference type="Proteomes" id="UP000002287">
    <property type="component" value="Plasmid pBVIE01"/>
</dbReference>
<dbReference type="KEGG" id="bvi:Bcep1808_6982"/>
<geneLocation type="plasmid" evidence="1 2">
    <name>pBVIE01</name>
</geneLocation>
<organism evidence="1 2">
    <name type="scientific">Burkholderia vietnamiensis (strain G4 / LMG 22486)</name>
    <name type="common">Burkholderia cepacia (strain R1808)</name>
    <dbReference type="NCBI Taxonomy" id="269482"/>
    <lineage>
        <taxon>Bacteria</taxon>
        <taxon>Pseudomonadati</taxon>
        <taxon>Pseudomonadota</taxon>
        <taxon>Betaproteobacteria</taxon>
        <taxon>Burkholderiales</taxon>
        <taxon>Burkholderiaceae</taxon>
        <taxon>Burkholderia</taxon>
        <taxon>Burkholderia cepacia complex</taxon>
    </lineage>
</organism>
<reference evidence="1 2" key="1">
    <citation type="submission" date="2007-03" db="EMBL/GenBank/DDBJ databases">
        <title>Complete sequence of plasmid pBVIE01 of Burkholderia vietnamiensis G4.</title>
        <authorList>
            <consortium name="US DOE Joint Genome Institute"/>
            <person name="Copeland A."/>
            <person name="Lucas S."/>
            <person name="Lapidus A."/>
            <person name="Barry K."/>
            <person name="Detter J.C."/>
            <person name="Glavina del Rio T."/>
            <person name="Hammon N."/>
            <person name="Israni S."/>
            <person name="Dalin E."/>
            <person name="Tice H."/>
            <person name="Pitluck S."/>
            <person name="Chain P."/>
            <person name="Malfatti S."/>
            <person name="Shin M."/>
            <person name="Vergez L."/>
            <person name="Schmutz J."/>
            <person name="Larimer F."/>
            <person name="Land M."/>
            <person name="Hauser L."/>
            <person name="Kyrpides N."/>
            <person name="Tiedje J."/>
            <person name="Richardson P."/>
        </authorList>
    </citation>
    <scope>NUCLEOTIDE SEQUENCE [LARGE SCALE GENOMIC DNA]</scope>
    <source>
        <strain evidence="2">G4 / LMG 22486</strain>
        <plasmid evidence="1 2">pBVIE01</plasmid>
    </source>
</reference>
<protein>
    <submittedName>
        <fullName evidence="1">Uncharacterized protein</fullName>
    </submittedName>
</protein>
<keyword evidence="1" id="KW-0614">Plasmid</keyword>
<dbReference type="AlphaFoldDB" id="A4JUB5"/>
<sequence>MLFLLGVAPVAHAVDMVLTSTDPIVDKAKFSEVVNRFLPDKVKALGPEYRLYGTLETASYRDGESFYFYSIMLHRKVVETATGKVYWAITGGIRAHGITAGGEELVKHVREDMVLGTNSFKTDQ</sequence>
<evidence type="ECO:0000313" key="1">
    <source>
        <dbReference type="EMBL" id="ABO59868.1"/>
    </source>
</evidence>
<dbReference type="EMBL" id="CP000617">
    <property type="protein sequence ID" value="ABO59868.1"/>
    <property type="molecule type" value="Genomic_DNA"/>
</dbReference>
<name>A4JUB5_BURVG</name>
<gene>
    <name evidence="1" type="ordered locus">Bcep1808_6982</name>
</gene>
<dbReference type="HOGENOM" id="CLU_1999622_0_0_4"/>
<evidence type="ECO:0000313" key="2">
    <source>
        <dbReference type="Proteomes" id="UP000002287"/>
    </source>
</evidence>
<accession>A4JUB5</accession>